<dbReference type="OrthoDB" id="7055111at2"/>
<sequence length="378" mass="44800">MRKYMINIKNIIVIIFSALLSINVAYGFTILENKDVNVKLDVLVNQNKKYSYNLKDHNIQDSKYNGSLNAVLFGSNKKFNIITYFKTSFTFNNDNNSIYTRKYFLHPMIIGMKIKKIGNIEYGTDYNLIYDINKLHKQYFYDKFYHQSPYFLNDLTNQVNNFISYYNTGFFGLIDNLTITSQYQYKHNDSLIDMNHDLLSHSIRYNFNNSKGYITGIYVSNLSHYLNPIDSKFLKDKNEAYGCSIKYIIHNTKIIASYCVSEHISKISNQNIYFDHIQNTEISSEYHFTPKISTNFYFMRNKLISYLYNDQSTLSENYNLFQKDKALHILNKFNISFKYQYNKNMFMYLQDKNEILNDNIIDIFKTNTILDGGITYSF</sequence>
<gene>
    <name evidence="1" type="ORF">D9V81_01240</name>
</gene>
<protein>
    <recommendedName>
        <fullName evidence="3">Porin</fullName>
    </recommendedName>
</protein>
<name>A0A4D6YBE7_9GAMM</name>
<dbReference type="AlphaFoldDB" id="A0A4D6YBE7"/>
<dbReference type="SUPFAM" id="SSF56935">
    <property type="entry name" value="Porins"/>
    <property type="match status" value="1"/>
</dbReference>
<dbReference type="PRINTS" id="PR00183">
    <property type="entry name" value="ECOLIPORIN"/>
</dbReference>
<organism evidence="1 2">
    <name type="scientific">Buchnera aphidicola</name>
    <name type="common">Therioaphis trifolii</name>
    <dbReference type="NCBI Taxonomy" id="1241884"/>
    <lineage>
        <taxon>Bacteria</taxon>
        <taxon>Pseudomonadati</taxon>
        <taxon>Pseudomonadota</taxon>
        <taxon>Gammaproteobacteria</taxon>
        <taxon>Enterobacterales</taxon>
        <taxon>Erwiniaceae</taxon>
        <taxon>Buchnera</taxon>
    </lineage>
</organism>
<evidence type="ECO:0000313" key="1">
    <source>
        <dbReference type="EMBL" id="QCI27236.1"/>
    </source>
</evidence>
<dbReference type="Gene3D" id="2.40.160.10">
    <property type="entry name" value="Porin"/>
    <property type="match status" value="1"/>
</dbReference>
<evidence type="ECO:0008006" key="3">
    <source>
        <dbReference type="Google" id="ProtNLM"/>
    </source>
</evidence>
<dbReference type="InterPro" id="IPR001702">
    <property type="entry name" value="Porin_Gram-ve"/>
</dbReference>
<dbReference type="GO" id="GO:0009279">
    <property type="term" value="C:cell outer membrane"/>
    <property type="evidence" value="ECO:0007669"/>
    <property type="project" value="InterPro"/>
</dbReference>
<dbReference type="InterPro" id="IPR023614">
    <property type="entry name" value="Porin_dom_sf"/>
</dbReference>
<keyword evidence="2" id="KW-1185">Reference proteome</keyword>
<dbReference type="InterPro" id="IPR001897">
    <property type="entry name" value="Porin_gammaproteobac"/>
</dbReference>
<reference evidence="1 2" key="1">
    <citation type="submission" date="2018-10" db="EMBL/GenBank/DDBJ databases">
        <title>Comparative functional genomics of the obligate endosymbiont Buchnera aphidicola.</title>
        <authorList>
            <person name="Chong R.A."/>
        </authorList>
    </citation>
    <scope>NUCLEOTIDE SEQUENCE [LARGE SCALE GENOMIC DNA]</scope>
    <source>
        <strain evidence="1 2">Tma</strain>
    </source>
</reference>
<dbReference type="GO" id="GO:0015288">
    <property type="term" value="F:porin activity"/>
    <property type="evidence" value="ECO:0007669"/>
    <property type="project" value="InterPro"/>
</dbReference>
<accession>A0A4D6YBE7</accession>
<proteinExistence type="predicted"/>
<dbReference type="Pfam" id="PF00267">
    <property type="entry name" value="Porin_1"/>
    <property type="match status" value="1"/>
</dbReference>
<dbReference type="EMBL" id="CP032996">
    <property type="protein sequence ID" value="QCI27236.1"/>
    <property type="molecule type" value="Genomic_DNA"/>
</dbReference>
<dbReference type="Proteomes" id="UP000298603">
    <property type="component" value="Chromosome"/>
</dbReference>
<evidence type="ECO:0000313" key="2">
    <source>
        <dbReference type="Proteomes" id="UP000298603"/>
    </source>
</evidence>
<dbReference type="GO" id="GO:0034220">
    <property type="term" value="P:monoatomic ion transmembrane transport"/>
    <property type="evidence" value="ECO:0007669"/>
    <property type="project" value="InterPro"/>
</dbReference>